<protein>
    <recommendedName>
        <fullName evidence="6">Tetrahydromethanopterin S-methyltransferase subunit H</fullName>
    </recommendedName>
</protein>
<evidence type="ECO:0000313" key="4">
    <source>
        <dbReference type="EMBL" id="KXB05637.1"/>
    </source>
</evidence>
<dbReference type="NCBIfam" id="NF002142">
    <property type="entry name" value="PRK00979.1-1"/>
    <property type="match status" value="1"/>
</dbReference>
<evidence type="ECO:0000256" key="3">
    <source>
        <dbReference type="ARBA" id="ARBA00022679"/>
    </source>
</evidence>
<keyword evidence="3" id="KW-0808">Transferase</keyword>
<sequence length="301" mass="33324">MFKFSKEQKVFDIAGTKIGGQPGEYPTVMVGSIFYEGQGFMKDAEEGKFDKDAARERIQKANEVSQSTGNPHVLDVVGDTPEALIKHIDFVAEETELPFLIDGTTSDVRIPAVKHVGEVGLEDRAIYNTIDVNCDDEEIEALKEAGIKSAILLCYNPNPTIEGRMKSLEKVMDLAEKAEIEKPIVDPSILDLPDPGPVSKMIYRVKKEYGIPAGCGAHNAVDQWSERKEMEELAYTLRTSVANVFPLVMGADFTLYGPIETAKEMFTVCSLADAYVAYSMQMTENMRPKAKEHPLSKVFSN</sequence>
<dbReference type="InterPro" id="IPR011005">
    <property type="entry name" value="Dihydropteroate_synth-like_sf"/>
</dbReference>
<comment type="similarity">
    <text evidence="1">Belongs to the MtrH family.</text>
</comment>
<evidence type="ECO:0000256" key="1">
    <source>
        <dbReference type="ARBA" id="ARBA00006230"/>
    </source>
</evidence>
<evidence type="ECO:0000313" key="5">
    <source>
        <dbReference type="Proteomes" id="UP000070549"/>
    </source>
</evidence>
<keyword evidence="2" id="KW-0489">Methyltransferase</keyword>
<organism evidence="4 5">
    <name type="scientific">candidate division MSBL1 archaeon SCGC-AAA382A03</name>
    <dbReference type="NCBI Taxonomy" id="1698278"/>
    <lineage>
        <taxon>Archaea</taxon>
        <taxon>Methanobacteriati</taxon>
        <taxon>Methanobacteriota</taxon>
        <taxon>candidate division MSBL1</taxon>
    </lineage>
</organism>
<dbReference type="GO" id="GO:0006730">
    <property type="term" value="P:one-carbon metabolic process"/>
    <property type="evidence" value="ECO:0007669"/>
    <property type="project" value="InterPro"/>
</dbReference>
<dbReference type="Proteomes" id="UP000070549">
    <property type="component" value="Unassembled WGS sequence"/>
</dbReference>
<dbReference type="AlphaFoldDB" id="A0A133VGT3"/>
<evidence type="ECO:0008006" key="6">
    <source>
        <dbReference type="Google" id="ProtNLM"/>
    </source>
</evidence>
<dbReference type="GO" id="GO:0008168">
    <property type="term" value="F:methyltransferase activity"/>
    <property type="evidence" value="ECO:0007669"/>
    <property type="project" value="UniProtKB-KW"/>
</dbReference>
<gene>
    <name evidence="4" type="ORF">AKJ49_00370</name>
</gene>
<name>A0A133VGT3_9EURY</name>
<dbReference type="EMBL" id="LHYC01000006">
    <property type="protein sequence ID" value="KXB05637.1"/>
    <property type="molecule type" value="Genomic_DNA"/>
</dbReference>
<keyword evidence="5" id="KW-1185">Reference proteome</keyword>
<dbReference type="SUPFAM" id="SSF51717">
    <property type="entry name" value="Dihydropteroate synthetase-like"/>
    <property type="match status" value="1"/>
</dbReference>
<comment type="caution">
    <text evidence="4">The sequence shown here is derived from an EMBL/GenBank/DDBJ whole genome shotgun (WGS) entry which is preliminary data.</text>
</comment>
<dbReference type="InterPro" id="IPR023467">
    <property type="entry name" value="MeTrfase_MtrH/MtxH"/>
</dbReference>
<accession>A0A133VGT3</accession>
<reference evidence="4 5" key="1">
    <citation type="journal article" date="2016" name="Sci. Rep.">
        <title>Metabolic traits of an uncultured archaeal lineage -MSBL1- from brine pools of the Red Sea.</title>
        <authorList>
            <person name="Mwirichia R."/>
            <person name="Alam I."/>
            <person name="Rashid M."/>
            <person name="Vinu M."/>
            <person name="Ba-Alawi W."/>
            <person name="Anthony Kamau A."/>
            <person name="Kamanda Ngugi D."/>
            <person name="Goker M."/>
            <person name="Klenk H.P."/>
            <person name="Bajic V."/>
            <person name="Stingl U."/>
        </authorList>
    </citation>
    <scope>NUCLEOTIDE SEQUENCE [LARGE SCALE GENOMIC DNA]</scope>
    <source>
        <strain evidence="4">SCGC-AAA382A03</strain>
    </source>
</reference>
<evidence type="ECO:0000256" key="2">
    <source>
        <dbReference type="ARBA" id="ARBA00022603"/>
    </source>
</evidence>
<proteinExistence type="inferred from homology"/>
<dbReference type="PATRIC" id="fig|1698278.3.peg.450"/>
<dbReference type="Gene3D" id="3.20.20.20">
    <property type="entry name" value="Dihydropteroate synthase-like"/>
    <property type="match status" value="1"/>
</dbReference>
<dbReference type="PIRSF" id="PIRSF004960">
    <property type="entry name" value="MtrH_MtxH"/>
    <property type="match status" value="1"/>
</dbReference>
<dbReference type="Pfam" id="PF02007">
    <property type="entry name" value="MtrH"/>
    <property type="match status" value="1"/>
</dbReference>
<dbReference type="GO" id="GO:0032259">
    <property type="term" value="P:methylation"/>
    <property type="evidence" value="ECO:0007669"/>
    <property type="project" value="UniProtKB-KW"/>
</dbReference>